<comment type="similarity">
    <text evidence="1">Belongs to the sigma-70 factor family. ECF subfamily.</text>
</comment>
<protein>
    <submittedName>
        <fullName evidence="8">RNA polymerase sigma-70 factor, ECF subfamily</fullName>
    </submittedName>
</protein>
<name>A0A1I0W777_9PSEU</name>
<evidence type="ECO:0000256" key="4">
    <source>
        <dbReference type="ARBA" id="ARBA00023125"/>
    </source>
</evidence>
<dbReference type="EMBL" id="FOKG01000001">
    <property type="protein sequence ID" value="SFA84148.1"/>
    <property type="molecule type" value="Genomic_DNA"/>
</dbReference>
<keyword evidence="5" id="KW-0804">Transcription</keyword>
<dbReference type="InterPro" id="IPR007627">
    <property type="entry name" value="RNA_pol_sigma70_r2"/>
</dbReference>
<dbReference type="PANTHER" id="PTHR43133">
    <property type="entry name" value="RNA POLYMERASE ECF-TYPE SIGMA FACTO"/>
    <property type="match status" value="1"/>
</dbReference>
<dbReference type="InterPro" id="IPR013324">
    <property type="entry name" value="RNA_pol_sigma_r3/r4-like"/>
</dbReference>
<dbReference type="InterPro" id="IPR036388">
    <property type="entry name" value="WH-like_DNA-bd_sf"/>
</dbReference>
<dbReference type="Gene3D" id="1.10.1740.10">
    <property type="match status" value="1"/>
</dbReference>
<evidence type="ECO:0000256" key="5">
    <source>
        <dbReference type="ARBA" id="ARBA00023163"/>
    </source>
</evidence>
<dbReference type="InterPro" id="IPR014284">
    <property type="entry name" value="RNA_pol_sigma-70_dom"/>
</dbReference>
<dbReference type="InterPro" id="IPR039425">
    <property type="entry name" value="RNA_pol_sigma-70-like"/>
</dbReference>
<dbReference type="PANTHER" id="PTHR43133:SF58">
    <property type="entry name" value="ECF RNA POLYMERASE SIGMA FACTOR SIGD"/>
    <property type="match status" value="1"/>
</dbReference>
<dbReference type="SUPFAM" id="SSF88659">
    <property type="entry name" value="Sigma3 and sigma4 domains of RNA polymerase sigma factors"/>
    <property type="match status" value="1"/>
</dbReference>
<dbReference type="CDD" id="cd06171">
    <property type="entry name" value="Sigma70_r4"/>
    <property type="match status" value="1"/>
</dbReference>
<evidence type="ECO:0000313" key="8">
    <source>
        <dbReference type="EMBL" id="SFA84148.1"/>
    </source>
</evidence>
<reference evidence="9" key="1">
    <citation type="submission" date="2016-10" db="EMBL/GenBank/DDBJ databases">
        <authorList>
            <person name="Varghese N."/>
            <person name="Submissions S."/>
        </authorList>
    </citation>
    <scope>NUCLEOTIDE SEQUENCE [LARGE SCALE GENOMIC DNA]</scope>
    <source>
        <strain evidence="9">CGMCC 4.3568</strain>
    </source>
</reference>
<dbReference type="OrthoDB" id="160825at2"/>
<evidence type="ECO:0000259" key="7">
    <source>
        <dbReference type="Pfam" id="PF04545"/>
    </source>
</evidence>
<dbReference type="InterPro" id="IPR007630">
    <property type="entry name" value="RNA_pol_sigma70_r4"/>
</dbReference>
<dbReference type="Pfam" id="PF04542">
    <property type="entry name" value="Sigma70_r2"/>
    <property type="match status" value="1"/>
</dbReference>
<evidence type="ECO:0000256" key="3">
    <source>
        <dbReference type="ARBA" id="ARBA00023082"/>
    </source>
</evidence>
<dbReference type="Proteomes" id="UP000243799">
    <property type="component" value="Unassembled WGS sequence"/>
</dbReference>
<dbReference type="STRING" id="490629.SAMN05216266_101776"/>
<evidence type="ECO:0000313" key="9">
    <source>
        <dbReference type="Proteomes" id="UP000243799"/>
    </source>
</evidence>
<evidence type="ECO:0000256" key="2">
    <source>
        <dbReference type="ARBA" id="ARBA00023015"/>
    </source>
</evidence>
<feature type="domain" description="RNA polymerase sigma-70 region 4" evidence="7">
    <location>
        <begin position="135"/>
        <end position="183"/>
    </location>
</feature>
<proteinExistence type="inferred from homology"/>
<keyword evidence="4" id="KW-0238">DNA-binding</keyword>
<keyword evidence="3" id="KW-0731">Sigma factor</keyword>
<keyword evidence="9" id="KW-1185">Reference proteome</keyword>
<dbReference type="Pfam" id="PF04545">
    <property type="entry name" value="Sigma70_r4"/>
    <property type="match status" value="1"/>
</dbReference>
<organism evidence="8 9">
    <name type="scientific">Amycolatopsis marina</name>
    <dbReference type="NCBI Taxonomy" id="490629"/>
    <lineage>
        <taxon>Bacteria</taxon>
        <taxon>Bacillati</taxon>
        <taxon>Actinomycetota</taxon>
        <taxon>Actinomycetes</taxon>
        <taxon>Pseudonocardiales</taxon>
        <taxon>Pseudonocardiaceae</taxon>
        <taxon>Amycolatopsis</taxon>
    </lineage>
</organism>
<accession>A0A1I0W777</accession>
<sequence>MTSRSTDAPDEALVAAAVAGDRAALNELLAELRPKIIRYCRAHTGRAQSTYASADDIAQDVLIAVLKALPGYRATGAGFTSFVFGIAAHKVADFHRRNMRERTTLIADAPDVPDHSPGPEQTALRDELGKRLGTLLDTLPREHRDIVVLRLAVGLTSTETADAVASTSGAVRVTQHRALTKLRRLLNADGELPNHPKR</sequence>
<dbReference type="InterPro" id="IPR013325">
    <property type="entry name" value="RNA_pol_sigma_r2"/>
</dbReference>
<dbReference type="AlphaFoldDB" id="A0A1I0W777"/>
<dbReference type="GO" id="GO:0016987">
    <property type="term" value="F:sigma factor activity"/>
    <property type="evidence" value="ECO:0007669"/>
    <property type="project" value="UniProtKB-KW"/>
</dbReference>
<dbReference type="NCBIfam" id="NF007230">
    <property type="entry name" value="PRK09648.1"/>
    <property type="match status" value="1"/>
</dbReference>
<dbReference type="RefSeq" id="WP_091669312.1">
    <property type="nucleotide sequence ID" value="NZ_FOKG01000001.1"/>
</dbReference>
<dbReference type="SUPFAM" id="SSF88946">
    <property type="entry name" value="Sigma2 domain of RNA polymerase sigma factors"/>
    <property type="match status" value="1"/>
</dbReference>
<keyword evidence="2" id="KW-0805">Transcription regulation</keyword>
<dbReference type="GO" id="GO:0006352">
    <property type="term" value="P:DNA-templated transcription initiation"/>
    <property type="evidence" value="ECO:0007669"/>
    <property type="project" value="InterPro"/>
</dbReference>
<gene>
    <name evidence="8" type="ORF">SAMN05216266_101776</name>
</gene>
<evidence type="ECO:0000259" key="6">
    <source>
        <dbReference type="Pfam" id="PF04542"/>
    </source>
</evidence>
<dbReference type="GO" id="GO:0003677">
    <property type="term" value="F:DNA binding"/>
    <property type="evidence" value="ECO:0007669"/>
    <property type="project" value="UniProtKB-KW"/>
</dbReference>
<dbReference type="Gene3D" id="1.10.10.10">
    <property type="entry name" value="Winged helix-like DNA-binding domain superfamily/Winged helix DNA-binding domain"/>
    <property type="match status" value="1"/>
</dbReference>
<feature type="domain" description="RNA polymerase sigma-70 region 2" evidence="6">
    <location>
        <begin position="30"/>
        <end position="100"/>
    </location>
</feature>
<evidence type="ECO:0000256" key="1">
    <source>
        <dbReference type="ARBA" id="ARBA00010641"/>
    </source>
</evidence>
<dbReference type="NCBIfam" id="TIGR02937">
    <property type="entry name" value="sigma70-ECF"/>
    <property type="match status" value="1"/>
</dbReference>